<reference evidence="3 4" key="1">
    <citation type="submission" date="2020-02" db="EMBL/GenBank/DDBJ databases">
        <title>Shewanella WXL01 sp. nov., a marine bacterium isolated from green algae in Luhuitou Fringing Reef (Northern South China Sea).</title>
        <authorList>
            <person name="Wang X."/>
        </authorList>
    </citation>
    <scope>NUCLEOTIDE SEQUENCE [LARGE SCALE GENOMIC DNA]</scope>
    <source>
        <strain evidence="3 4">MCCC 1A01895</strain>
    </source>
</reference>
<dbReference type="EMBL" id="JAAIKR010000006">
    <property type="protein sequence ID" value="MBR9728019.1"/>
    <property type="molecule type" value="Genomic_DNA"/>
</dbReference>
<proteinExistence type="inferred from homology"/>
<keyword evidence="2" id="KW-0732">Signal</keyword>
<evidence type="ECO:0000313" key="3">
    <source>
        <dbReference type="EMBL" id="MBR9728019.1"/>
    </source>
</evidence>
<feature type="signal peptide" evidence="2">
    <location>
        <begin position="1"/>
        <end position="20"/>
    </location>
</feature>
<dbReference type="Gene3D" id="2.40.230.20">
    <property type="entry name" value="Nucleoside-specific channel-forming protein, Tsx-like"/>
    <property type="match status" value="1"/>
</dbReference>
<feature type="chain" id="PRO_5047330206" evidence="2">
    <location>
        <begin position="21"/>
        <end position="258"/>
    </location>
</feature>
<accession>A0ABS5I1Z1</accession>
<dbReference type="InterPro" id="IPR036777">
    <property type="entry name" value="Channel_Tsx-like_sf"/>
</dbReference>
<dbReference type="RefSeq" id="WP_153664252.1">
    <property type="nucleotide sequence ID" value="NZ_JAAIKR010000006.1"/>
</dbReference>
<evidence type="ECO:0000256" key="1">
    <source>
        <dbReference type="ARBA" id="ARBA00008728"/>
    </source>
</evidence>
<evidence type="ECO:0000313" key="4">
    <source>
        <dbReference type="Proteomes" id="UP000811844"/>
    </source>
</evidence>
<protein>
    <submittedName>
        <fullName evidence="3">Ion channel protein Tsx</fullName>
    </submittedName>
</protein>
<dbReference type="SUPFAM" id="SSF111364">
    <property type="entry name" value="Tsx-like channel"/>
    <property type="match status" value="1"/>
</dbReference>
<evidence type="ECO:0000256" key="2">
    <source>
        <dbReference type="SAM" id="SignalP"/>
    </source>
</evidence>
<dbReference type="Proteomes" id="UP000811844">
    <property type="component" value="Unassembled WGS sequence"/>
</dbReference>
<gene>
    <name evidence="3" type="ORF">G3R48_08490</name>
</gene>
<keyword evidence="4" id="KW-1185">Reference proteome</keyword>
<comment type="caution">
    <text evidence="3">The sequence shown here is derived from an EMBL/GenBank/DDBJ whole genome shotgun (WGS) entry which is preliminary data.</text>
</comment>
<dbReference type="InterPro" id="IPR018013">
    <property type="entry name" value="Channel_Tsx-like"/>
</dbReference>
<sequence length="258" mass="29166">MNNKWLYAAILASVPTFASANDLVQWSDTSVTGLYGDNYKVDAEKQQTVTFESAGAFTYGDWFAFGDVIHFDNTDKYTYYAEVSPRFSINKIFDVNTTFGPIKDVSFATTLEQGRGAGTNFLYGVGLDLDIPFFSYFQLNTYKRTSVADAHVGQNNTDGWQLTPSYRIDIPVGNSNIVVDGYIDWVFASDDSAKYSTNFHFNPQIKYDLGQVIFNSKAKNKFLVGVEYDYWKNKYGIESSSGFKTNQNTFSIIAKYHF</sequence>
<name>A0ABS5I1Z1_9GAMM</name>
<comment type="similarity">
    <text evidence="1">Belongs to the nucleoside-specific channel-forming outer membrane porin (Tsx) (TC 1.B.10) family.</text>
</comment>
<dbReference type="Pfam" id="PF03502">
    <property type="entry name" value="Channel_Tsx"/>
    <property type="match status" value="1"/>
</dbReference>
<organism evidence="3 4">
    <name type="scientific">Shewanella intestini</name>
    <dbReference type="NCBI Taxonomy" id="2017544"/>
    <lineage>
        <taxon>Bacteria</taxon>
        <taxon>Pseudomonadati</taxon>
        <taxon>Pseudomonadota</taxon>
        <taxon>Gammaproteobacteria</taxon>
        <taxon>Alteromonadales</taxon>
        <taxon>Shewanellaceae</taxon>
        <taxon>Shewanella</taxon>
    </lineage>
</organism>